<keyword evidence="5" id="KW-0560">Oxidoreductase</keyword>
<gene>
    <name evidence="9" type="ORF">NV226_01815</name>
</gene>
<evidence type="ECO:0000256" key="6">
    <source>
        <dbReference type="ARBA" id="ARBA00023284"/>
    </source>
</evidence>
<evidence type="ECO:0000256" key="2">
    <source>
        <dbReference type="ARBA" id="ARBA00009130"/>
    </source>
</evidence>
<evidence type="ECO:0000313" key="9">
    <source>
        <dbReference type="EMBL" id="UVD81451.1"/>
    </source>
</evidence>
<dbReference type="Gene3D" id="3.50.50.60">
    <property type="entry name" value="FAD/NAD(P)-binding domain"/>
    <property type="match status" value="2"/>
</dbReference>
<evidence type="ECO:0000256" key="5">
    <source>
        <dbReference type="ARBA" id="ARBA00023002"/>
    </source>
</evidence>
<sequence>MRIISIGANHAGTSFLRTLSKLSKEHEIVAYDSNTDISFLGCGIALWVGGEFEEPSGLFYSNVEELKSLGIDVKLQHKVISLDHKNKTVVVKNLVTGEEFQDKYDKLVFAGGTWPIVPPFEGVQLKNILLSKTFTHAKEIKKQALNPEVKEVVVIGAGYIGIELVEAFHKYNKKVTLVDMQERIIPNYFDEEFTTKVEQKMVQEGIKLQLGEKVVKFNSEDGEHVSSVVTDKGEYKAQLVILAIGFKPNTELLEGFDKLKNGAVKVDQFQRTLTDKDVYAIGDSAALRHNSIEDYAHVALATNAVKTGIVTAFHVSGKELPFPGVQGTNAIHVFGFNYASTGFSVHGCQQNPELQNVEAASYVEDWDRNEFMQEKYRVWFKLTYDKNTLRILGAQIGSEGVSHTEVMYALSLAIQQKLTLPDLALMDYYFLPHYNKPFNFIITSALNALGLKY</sequence>
<dbReference type="EMBL" id="CP102734">
    <property type="protein sequence ID" value="UVD81451.1"/>
    <property type="molecule type" value="Genomic_DNA"/>
</dbReference>
<keyword evidence="6" id="KW-0676">Redox-active center</keyword>
<feature type="domain" description="Pyridine nucleotide-disulphide oxidoreductase dimerisation" evidence="7">
    <location>
        <begin position="359"/>
        <end position="430"/>
    </location>
</feature>
<dbReference type="PRINTS" id="PR00368">
    <property type="entry name" value="FADPNR"/>
</dbReference>
<evidence type="ECO:0000313" key="10">
    <source>
        <dbReference type="Proteomes" id="UP001059252"/>
    </source>
</evidence>
<dbReference type="RefSeq" id="WP_258210625.1">
    <property type="nucleotide sequence ID" value="NZ_CP102734.1"/>
</dbReference>
<dbReference type="Proteomes" id="UP001059252">
    <property type="component" value="Chromosome"/>
</dbReference>
<evidence type="ECO:0000259" key="7">
    <source>
        <dbReference type="Pfam" id="PF02852"/>
    </source>
</evidence>
<dbReference type="PANTHER" id="PTHR43429:SF1">
    <property type="entry name" value="NAD(P)H SULFUR OXIDOREDUCTASE (COA-DEPENDENT)"/>
    <property type="match status" value="1"/>
</dbReference>
<dbReference type="PANTHER" id="PTHR43429">
    <property type="entry name" value="PYRIDINE NUCLEOTIDE-DISULFIDE OXIDOREDUCTASE DOMAIN-CONTAINING"/>
    <property type="match status" value="1"/>
</dbReference>
<keyword evidence="3" id="KW-0285">Flavoprotein</keyword>
<reference evidence="9" key="1">
    <citation type="submission" date="2022-08" db="EMBL/GenBank/DDBJ databases">
        <title>Complete genome of Mycoplasma iguanae type strain 2327.</title>
        <authorList>
            <person name="Spergser J."/>
        </authorList>
    </citation>
    <scope>NUCLEOTIDE SEQUENCE</scope>
    <source>
        <strain evidence="9">2327</strain>
    </source>
</reference>
<keyword evidence="10" id="KW-1185">Reference proteome</keyword>
<evidence type="ECO:0000256" key="3">
    <source>
        <dbReference type="ARBA" id="ARBA00022630"/>
    </source>
</evidence>
<dbReference type="SUPFAM" id="SSF55424">
    <property type="entry name" value="FAD/NAD-linked reductases, dimerisation (C-terminal) domain"/>
    <property type="match status" value="1"/>
</dbReference>
<comment type="similarity">
    <text evidence="2">Belongs to the class-III pyridine nucleotide-disulfide oxidoreductase family.</text>
</comment>
<name>A0ABY5R844_9MOLU</name>
<organism evidence="9 10">
    <name type="scientific">Mycoplasma iguanae</name>
    <dbReference type="NCBI Taxonomy" id="292461"/>
    <lineage>
        <taxon>Bacteria</taxon>
        <taxon>Bacillati</taxon>
        <taxon>Mycoplasmatota</taxon>
        <taxon>Mollicutes</taxon>
        <taxon>Mycoplasmataceae</taxon>
        <taxon>Mycoplasma</taxon>
    </lineage>
</organism>
<dbReference type="SUPFAM" id="SSF51905">
    <property type="entry name" value="FAD/NAD(P)-binding domain"/>
    <property type="match status" value="1"/>
</dbReference>
<dbReference type="InterPro" id="IPR004099">
    <property type="entry name" value="Pyr_nucl-diS_OxRdtase_dimer"/>
</dbReference>
<evidence type="ECO:0000259" key="8">
    <source>
        <dbReference type="Pfam" id="PF07992"/>
    </source>
</evidence>
<proteinExistence type="inferred from homology"/>
<keyword evidence="4" id="KW-0274">FAD</keyword>
<dbReference type="InterPro" id="IPR036188">
    <property type="entry name" value="FAD/NAD-bd_sf"/>
</dbReference>
<dbReference type="InterPro" id="IPR016156">
    <property type="entry name" value="FAD/NAD-linked_Rdtase_dimer_sf"/>
</dbReference>
<dbReference type="Pfam" id="PF07992">
    <property type="entry name" value="Pyr_redox_2"/>
    <property type="match status" value="1"/>
</dbReference>
<accession>A0ABY5R844</accession>
<feature type="domain" description="FAD/NAD(P)-binding" evidence="8">
    <location>
        <begin position="2"/>
        <end position="308"/>
    </location>
</feature>
<evidence type="ECO:0000256" key="1">
    <source>
        <dbReference type="ARBA" id="ARBA00001974"/>
    </source>
</evidence>
<comment type="cofactor">
    <cofactor evidence="1">
        <name>FAD</name>
        <dbReference type="ChEBI" id="CHEBI:57692"/>
    </cofactor>
</comment>
<dbReference type="Pfam" id="PF02852">
    <property type="entry name" value="Pyr_redox_dim"/>
    <property type="match status" value="1"/>
</dbReference>
<dbReference type="InterPro" id="IPR050260">
    <property type="entry name" value="FAD-bd_OxRdtase"/>
</dbReference>
<evidence type="ECO:0000256" key="4">
    <source>
        <dbReference type="ARBA" id="ARBA00022827"/>
    </source>
</evidence>
<protein>
    <submittedName>
        <fullName evidence="9">FAD-dependent oxidoreductase</fullName>
    </submittedName>
</protein>
<dbReference type="InterPro" id="IPR023753">
    <property type="entry name" value="FAD/NAD-binding_dom"/>
</dbReference>